<dbReference type="Pfam" id="PF02502">
    <property type="entry name" value="LacAB_rpiB"/>
    <property type="match status" value="1"/>
</dbReference>
<feature type="binding site" evidence="4">
    <location>
        <position position="102"/>
    </location>
    <ligand>
        <name>D-ribulose 5-phosphate</name>
        <dbReference type="ChEBI" id="CHEBI:58121"/>
    </ligand>
</feature>
<protein>
    <submittedName>
        <fullName evidence="5">Ribose 5-phosphate isomerase</fullName>
    </submittedName>
</protein>
<dbReference type="Proteomes" id="UP000030103">
    <property type="component" value="Unassembled WGS sequence"/>
</dbReference>
<feature type="binding site" evidence="4">
    <location>
        <begin position="69"/>
        <end position="73"/>
    </location>
    <ligand>
        <name>D-ribulose 5-phosphate</name>
        <dbReference type="ChEBI" id="CHEBI:58121"/>
    </ligand>
</feature>
<dbReference type="InterPro" id="IPR036569">
    <property type="entry name" value="RpiB_LacA_LacB_sf"/>
</dbReference>
<organism evidence="5 6">
    <name type="scientific">Porphyromonas macacae</name>
    <dbReference type="NCBI Taxonomy" id="28115"/>
    <lineage>
        <taxon>Bacteria</taxon>
        <taxon>Pseudomonadati</taxon>
        <taxon>Bacteroidota</taxon>
        <taxon>Bacteroidia</taxon>
        <taxon>Bacteroidales</taxon>
        <taxon>Porphyromonadaceae</taxon>
        <taxon>Porphyromonas</taxon>
    </lineage>
</organism>
<accession>A0A0A2EBQ9</accession>
<comment type="caution">
    <text evidence="5">The sequence shown here is derived from an EMBL/GenBank/DDBJ whole genome shotgun (WGS) entry which is preliminary data.</text>
</comment>
<proteinExistence type="inferred from homology"/>
<feature type="binding site" evidence="4">
    <location>
        <position position="135"/>
    </location>
    <ligand>
        <name>D-ribulose 5-phosphate</name>
        <dbReference type="ChEBI" id="CHEBI:58121"/>
    </ligand>
</feature>
<evidence type="ECO:0000256" key="2">
    <source>
        <dbReference type="ARBA" id="ARBA00023235"/>
    </source>
</evidence>
<dbReference type="PANTHER" id="PTHR30345:SF0">
    <property type="entry name" value="DNA DAMAGE-REPAIR_TOLERATION PROTEIN DRT102"/>
    <property type="match status" value="1"/>
</dbReference>
<sequence>MEKETIGLCCDHAGYGMKEHVKNYLDKKGLRYKDFGTYSEERCDYPDFAHLLGRSIEQGELSAGIAICGSGNGISMTLNKYPKVRAALCWDKELAMLGRAHNDANVLSIPGRFVSENTAEEMVDAFLDTPFEGGRHTNRVQKIPIH</sequence>
<dbReference type="NCBIfam" id="TIGR01120">
    <property type="entry name" value="rpiB"/>
    <property type="match status" value="1"/>
</dbReference>
<name>A0A0A2EBQ9_9PORP</name>
<evidence type="ECO:0000313" key="6">
    <source>
        <dbReference type="Proteomes" id="UP000030103"/>
    </source>
</evidence>
<reference evidence="5 6" key="1">
    <citation type="submission" date="2014-09" db="EMBL/GenBank/DDBJ databases">
        <title>Draft Genome Sequence of Porphyromonas macacae COT-192_OH2859.</title>
        <authorList>
            <person name="Wallis C."/>
            <person name="Deusch O."/>
            <person name="O'Flynn C."/>
            <person name="Davis I."/>
            <person name="Horsfall A."/>
            <person name="Kirkwood N."/>
            <person name="Harris S."/>
            <person name="Eisen J.A."/>
            <person name="Coil D.A."/>
            <person name="Darling A.E."/>
            <person name="Jospin G."/>
            <person name="Alexiev A."/>
        </authorList>
    </citation>
    <scope>NUCLEOTIDE SEQUENCE [LARGE SCALE GENOMIC DNA]</scope>
    <source>
        <strain evidence="6">COT-192 OH2859</strain>
    </source>
</reference>
<dbReference type="GO" id="GO:0004751">
    <property type="term" value="F:ribose-5-phosphate isomerase activity"/>
    <property type="evidence" value="ECO:0007669"/>
    <property type="project" value="TreeGrafter"/>
</dbReference>
<dbReference type="GO" id="GO:0009052">
    <property type="term" value="P:pentose-phosphate shunt, non-oxidative branch"/>
    <property type="evidence" value="ECO:0007669"/>
    <property type="project" value="TreeGrafter"/>
</dbReference>
<dbReference type="EMBL" id="JRFA01000002">
    <property type="protein sequence ID" value="KGN76331.1"/>
    <property type="molecule type" value="Genomic_DNA"/>
</dbReference>
<dbReference type="AlphaFoldDB" id="A0A0A2EBQ9"/>
<feature type="active site" description="Proton acceptor" evidence="3">
    <location>
        <position position="68"/>
    </location>
</feature>
<evidence type="ECO:0000256" key="4">
    <source>
        <dbReference type="PIRSR" id="PIRSR005384-2"/>
    </source>
</evidence>
<gene>
    <name evidence="5" type="ORF">HQ47_00640</name>
</gene>
<dbReference type="InterPro" id="IPR003500">
    <property type="entry name" value="RpiB_LacA_LacB"/>
</dbReference>
<comment type="similarity">
    <text evidence="1">Belongs to the LacAB/RpiB family.</text>
</comment>
<evidence type="ECO:0000313" key="5">
    <source>
        <dbReference type="EMBL" id="KGN76331.1"/>
    </source>
</evidence>
<feature type="active site" description="Proton donor" evidence="3">
    <location>
        <position position="101"/>
    </location>
</feature>
<feature type="binding site" evidence="4">
    <location>
        <position position="139"/>
    </location>
    <ligand>
        <name>D-ribulose 5-phosphate</name>
        <dbReference type="ChEBI" id="CHEBI:58121"/>
    </ligand>
</feature>
<dbReference type="GO" id="GO:0019316">
    <property type="term" value="P:D-allose catabolic process"/>
    <property type="evidence" value="ECO:0007669"/>
    <property type="project" value="TreeGrafter"/>
</dbReference>
<keyword evidence="6" id="KW-1185">Reference proteome</keyword>
<dbReference type="PANTHER" id="PTHR30345">
    <property type="entry name" value="RIBOSE-5-PHOSPHATE ISOMERASE B"/>
    <property type="match status" value="1"/>
</dbReference>
<evidence type="ECO:0000256" key="3">
    <source>
        <dbReference type="PIRSR" id="PIRSR005384-1"/>
    </source>
</evidence>
<feature type="binding site" evidence="4">
    <location>
        <position position="112"/>
    </location>
    <ligand>
        <name>D-ribulose 5-phosphate</name>
        <dbReference type="ChEBI" id="CHEBI:58121"/>
    </ligand>
</feature>
<dbReference type="OrthoDB" id="1778624at2"/>
<feature type="binding site" evidence="4">
    <location>
        <begin position="11"/>
        <end position="12"/>
    </location>
    <ligand>
        <name>D-ribulose 5-phosphate</name>
        <dbReference type="ChEBI" id="CHEBI:58121"/>
    </ligand>
</feature>
<evidence type="ECO:0000256" key="1">
    <source>
        <dbReference type="ARBA" id="ARBA00008754"/>
    </source>
</evidence>
<dbReference type="RefSeq" id="WP_036872570.1">
    <property type="nucleotide sequence ID" value="NZ_JBGYTE010000011.1"/>
</dbReference>
<keyword evidence="2 5" id="KW-0413">Isomerase</keyword>
<dbReference type="Gene3D" id="3.40.1400.10">
    <property type="entry name" value="Sugar-phosphate isomerase, RpiB/LacA/LacB"/>
    <property type="match status" value="1"/>
</dbReference>
<dbReference type="NCBIfam" id="NF004051">
    <property type="entry name" value="PRK05571.1"/>
    <property type="match status" value="1"/>
</dbReference>
<dbReference type="eggNOG" id="COG0698">
    <property type="taxonomic scope" value="Bacteria"/>
</dbReference>
<dbReference type="PIRSF" id="PIRSF005384">
    <property type="entry name" value="RpiB_LacA_B"/>
    <property type="match status" value="1"/>
</dbReference>
<dbReference type="InterPro" id="IPR004785">
    <property type="entry name" value="RpiB"/>
</dbReference>
<dbReference type="STRING" id="28115.HQ47_00640"/>
<dbReference type="SUPFAM" id="SSF89623">
    <property type="entry name" value="Ribose/Galactose isomerase RpiB/AlsB"/>
    <property type="match status" value="1"/>
</dbReference>
<dbReference type="NCBIfam" id="TIGR00689">
    <property type="entry name" value="rpiB_lacA_lacB"/>
    <property type="match status" value="1"/>
</dbReference>